<sequence length="1040" mass="114771">MQSCARSWGSWGGPAPRQVGAPQTSGRRDPRSWETSRHRRDPGLRTPLQPGSWGPGRGPGPGPGPAPPPPGRIERILPRHDDFSERHIGPGEREKREMLDALGLESISQLIENTIPESIRMHRSMKMDDPLCENEVLESLQKIASKNQLWRSYIGMGYYNCSVPPPIQRNLLENSGWVTQYTPYQPEVSQGRLESLLNYQTMICDITGMAVANASLLDEGTAAAEAMQLCHRQNKRRTFYIDPRCHPQTIAVVQTRANYIGVKTLLKQPHEMDFSGKDVSGVLFQYPDTDGRVEDFTALVDRAHKGGALACCATDLMALCVLRPPGEFGVDIALGSSQRFGVPLCYGGPHAAFFSVKDSLVRMMPGRMVGVTRDAAGKEVYRLALQTREQHIRRDKATSNICTAQALLANMAAMFAVYHGPQGLKHIAERTHGAALILAEGLKRAGHRLHSDMFFDTLKINCSLAAAKDVLERADQRHINLRIYGEGELGVSLDETVTERDLDDLLWVFGCESSAELIAEKMGERVKGVMGSPFKRTSKYLSHAVFNSYHSETNIVRYMKRLENKDISLVHSMIPLGSCTMKLNSSSELMPITWKEFANLHPFVPLDQAQGYQQLFKQLERDLCEITGYDKISFQPNSGAQGEYAGLAAIKAYLNSQGQSQRAVCLIPKSAHGTNPASAQMAGMKVQVVEVDKDGNIDLAHLKALVDKHKASLAAMMITYPSTFGVFEENISDVCDLIHQHGGQVYLDGANMNAQVGLCRPGDYGSDVSHLNLHKTFCIPHGGGGPGMGPIGVKSHLAPFLPSHPVVPMHSVNTSSSLGTISAAPWGSSAILPISWAYIKMMGSKGLAHATEVAILNANYMAKRLEGPYKVLFKGRKGFVAHEFILDVRSFKKTANIEAVDVAKRLQDYGFHAPTMSWPVAGTLMIEPTESEDKAEMDRFCDALLAIRQEIADIEEGRMDSRVNPLKMSPHSLASISSSSWDRPYSREQAAFPLPFIRPETKFWPSISRIDDIYGDQHLVCTCPPMEAYESPYEEKRASS</sequence>
<keyword evidence="8" id="KW-0809">Transit peptide</keyword>
<dbReference type="InterPro" id="IPR015422">
    <property type="entry name" value="PyrdxlP-dep_Trfase_small"/>
</dbReference>
<evidence type="ECO:0000256" key="9">
    <source>
        <dbReference type="SAM" id="MobiDB-lite"/>
    </source>
</evidence>
<organism evidence="13 14">
    <name type="scientific">Merluccius polli</name>
    <name type="common">Benguela hake</name>
    <name type="synonym">Merluccius cadenati</name>
    <dbReference type="NCBI Taxonomy" id="89951"/>
    <lineage>
        <taxon>Eukaryota</taxon>
        <taxon>Metazoa</taxon>
        <taxon>Chordata</taxon>
        <taxon>Craniata</taxon>
        <taxon>Vertebrata</taxon>
        <taxon>Euteleostomi</taxon>
        <taxon>Actinopterygii</taxon>
        <taxon>Neopterygii</taxon>
        <taxon>Teleostei</taxon>
        <taxon>Neoteleostei</taxon>
        <taxon>Acanthomorphata</taxon>
        <taxon>Zeiogadaria</taxon>
        <taxon>Gadariae</taxon>
        <taxon>Gadiformes</taxon>
        <taxon>Gadoidei</taxon>
        <taxon>Merlucciidae</taxon>
        <taxon>Merluccius</taxon>
    </lineage>
</organism>
<evidence type="ECO:0000256" key="3">
    <source>
        <dbReference type="ARBA" id="ARBA00022898"/>
    </source>
</evidence>
<dbReference type="GO" id="GO:0016829">
    <property type="term" value="F:lyase activity"/>
    <property type="evidence" value="ECO:0007669"/>
    <property type="project" value="InterPro"/>
</dbReference>
<dbReference type="InterPro" id="IPR020581">
    <property type="entry name" value="GDC_P"/>
</dbReference>
<dbReference type="GO" id="GO:0016594">
    <property type="term" value="F:glycine binding"/>
    <property type="evidence" value="ECO:0007669"/>
    <property type="project" value="TreeGrafter"/>
</dbReference>
<gene>
    <name evidence="13" type="primary">GLDC</name>
    <name evidence="13" type="ORF">N1851_016782</name>
</gene>
<feature type="domain" description="Glycine cleavage system P-protein N-terminal" evidence="11">
    <location>
        <begin position="85"/>
        <end position="509"/>
    </location>
</feature>
<dbReference type="InterPro" id="IPR049316">
    <property type="entry name" value="GDC-P_C"/>
</dbReference>
<evidence type="ECO:0000313" key="14">
    <source>
        <dbReference type="Proteomes" id="UP001174136"/>
    </source>
</evidence>
<dbReference type="GO" id="GO:0004375">
    <property type="term" value="F:glycine dehydrogenase (decarboxylating) activity"/>
    <property type="evidence" value="ECO:0007669"/>
    <property type="project" value="UniProtKB-UniRule"/>
</dbReference>
<comment type="subunit">
    <text evidence="5">Homodimer. The glycine cleavage system is composed of four proteins: P, T, L and H.</text>
</comment>
<comment type="subcellular location">
    <subcellularLocation>
        <location evidence="8">Mitochondrion</location>
    </subcellularLocation>
</comment>
<dbReference type="InterPro" id="IPR003437">
    <property type="entry name" value="GcvP"/>
</dbReference>
<dbReference type="PANTHER" id="PTHR11773">
    <property type="entry name" value="GLYCINE DEHYDROGENASE, DECARBOXYLATING"/>
    <property type="match status" value="1"/>
</dbReference>
<dbReference type="GO" id="GO:0005960">
    <property type="term" value="C:glycine cleavage complex"/>
    <property type="evidence" value="ECO:0007669"/>
    <property type="project" value="TreeGrafter"/>
</dbReference>
<evidence type="ECO:0000256" key="2">
    <source>
        <dbReference type="ARBA" id="ARBA00010756"/>
    </source>
</evidence>
<dbReference type="FunFam" id="3.90.1150.10:FF:000153">
    <property type="entry name" value="Glycine dehydrogenase (decarboxylating)"/>
    <property type="match status" value="1"/>
</dbReference>
<dbReference type="FunFam" id="3.40.640.10:FF:000007">
    <property type="entry name" value="glycine dehydrogenase (Decarboxylating), mitochondrial"/>
    <property type="match status" value="1"/>
</dbReference>
<dbReference type="NCBIfam" id="TIGR00461">
    <property type="entry name" value="gcvP"/>
    <property type="match status" value="1"/>
</dbReference>
<comment type="cofactor">
    <cofactor evidence="1 7 8">
        <name>pyridoxal 5'-phosphate</name>
        <dbReference type="ChEBI" id="CHEBI:597326"/>
    </cofactor>
</comment>
<dbReference type="Pfam" id="PF02347">
    <property type="entry name" value="GDC-P"/>
    <property type="match status" value="1"/>
</dbReference>
<dbReference type="CDD" id="cd00613">
    <property type="entry name" value="GDC-P"/>
    <property type="match status" value="2"/>
</dbReference>
<dbReference type="InterPro" id="IPR001597">
    <property type="entry name" value="ArAA_b-elim_lyase/Thr_aldolase"/>
</dbReference>
<feature type="compositionally biased region" description="Basic and acidic residues" evidence="9">
    <location>
        <begin position="26"/>
        <end position="36"/>
    </location>
</feature>
<proteinExistence type="inferred from homology"/>
<protein>
    <recommendedName>
        <fullName evidence="8">Glycine cleavage system P protein</fullName>
        <ecNumber evidence="8">1.4.4.2</ecNumber>
    </recommendedName>
</protein>
<dbReference type="Proteomes" id="UP001174136">
    <property type="component" value="Unassembled WGS sequence"/>
</dbReference>
<dbReference type="NCBIfam" id="NF003346">
    <property type="entry name" value="PRK04366.1"/>
    <property type="match status" value="1"/>
</dbReference>
<dbReference type="EMBL" id="JAOPHQ010003007">
    <property type="protein sequence ID" value="KAK0144761.1"/>
    <property type="molecule type" value="Genomic_DNA"/>
</dbReference>
<evidence type="ECO:0000259" key="12">
    <source>
        <dbReference type="Pfam" id="PF21478"/>
    </source>
</evidence>
<evidence type="ECO:0000256" key="8">
    <source>
        <dbReference type="RuleBase" id="RU364056"/>
    </source>
</evidence>
<comment type="catalytic activity">
    <reaction evidence="6 8">
        <text>N(6)-[(R)-lipoyl]-L-lysyl-[glycine-cleavage complex H protein] + glycine + H(+) = N(6)-[(R)-S(8)-aminomethyldihydrolipoyl]-L-lysyl-[glycine-cleavage complex H protein] + CO2</text>
        <dbReference type="Rhea" id="RHEA:24304"/>
        <dbReference type="Rhea" id="RHEA-COMP:10494"/>
        <dbReference type="Rhea" id="RHEA-COMP:10495"/>
        <dbReference type="ChEBI" id="CHEBI:15378"/>
        <dbReference type="ChEBI" id="CHEBI:16526"/>
        <dbReference type="ChEBI" id="CHEBI:57305"/>
        <dbReference type="ChEBI" id="CHEBI:83099"/>
        <dbReference type="ChEBI" id="CHEBI:83143"/>
        <dbReference type="EC" id="1.4.4.2"/>
    </reaction>
</comment>
<dbReference type="InterPro" id="IPR015421">
    <property type="entry name" value="PyrdxlP-dep_Trfase_major"/>
</dbReference>
<evidence type="ECO:0000256" key="7">
    <source>
        <dbReference type="PIRSR" id="PIRSR603437-50"/>
    </source>
</evidence>
<name>A0AA47MRD3_MERPO</name>
<feature type="region of interest" description="Disordered" evidence="9">
    <location>
        <begin position="1"/>
        <end position="76"/>
    </location>
</feature>
<evidence type="ECO:0000259" key="11">
    <source>
        <dbReference type="Pfam" id="PF02347"/>
    </source>
</evidence>
<reference evidence="13" key="1">
    <citation type="journal article" date="2023" name="Front. Mar. Sci.">
        <title>A new Merluccius polli reference genome to investigate the effects of global change in West African waters.</title>
        <authorList>
            <person name="Mateo J.L."/>
            <person name="Blanco-Fernandez C."/>
            <person name="Garcia-Vazquez E."/>
            <person name="Machado-Schiaffino G."/>
        </authorList>
    </citation>
    <scope>NUCLEOTIDE SEQUENCE</scope>
    <source>
        <strain evidence="13">C29</strain>
        <tissue evidence="13">Fin</tissue>
    </source>
</reference>
<dbReference type="EC" id="1.4.4.2" evidence="8"/>
<keyword evidence="8" id="KW-0496">Mitochondrion</keyword>
<dbReference type="Gene3D" id="3.40.640.10">
    <property type="entry name" value="Type I PLP-dependent aspartate aminotransferase-like (Major domain)"/>
    <property type="match status" value="2"/>
</dbReference>
<dbReference type="FunFam" id="3.90.1150.10:FF:000025">
    <property type="entry name" value="Glycine cleavage system P protein"/>
    <property type="match status" value="1"/>
</dbReference>
<accession>A0AA47MRD3</accession>
<dbReference type="GO" id="GO:0005739">
    <property type="term" value="C:mitochondrion"/>
    <property type="evidence" value="ECO:0007669"/>
    <property type="project" value="UniProtKB-SubCell"/>
</dbReference>
<dbReference type="PANTHER" id="PTHR11773:SF1">
    <property type="entry name" value="GLYCINE DEHYDROGENASE (DECARBOXYLATING), MITOCHONDRIAL"/>
    <property type="match status" value="1"/>
</dbReference>
<evidence type="ECO:0000313" key="13">
    <source>
        <dbReference type="EMBL" id="KAK0144761.1"/>
    </source>
</evidence>
<evidence type="ECO:0000259" key="10">
    <source>
        <dbReference type="Pfam" id="PF01212"/>
    </source>
</evidence>
<dbReference type="FunFam" id="3.40.640.10:FF:000005">
    <property type="entry name" value="Glycine dehydrogenase (decarboxylating), mitochondrial"/>
    <property type="match status" value="1"/>
</dbReference>
<dbReference type="GO" id="GO:0019464">
    <property type="term" value="P:glycine decarboxylation via glycine cleavage system"/>
    <property type="evidence" value="ECO:0007669"/>
    <property type="project" value="TreeGrafter"/>
</dbReference>
<comment type="function">
    <text evidence="8">The glycine cleavage system catalyzes the degradation of glycine.</text>
</comment>
<comment type="caution">
    <text evidence="13">The sequence shown here is derived from an EMBL/GenBank/DDBJ whole genome shotgun (WGS) entry which is preliminary data.</text>
</comment>
<evidence type="ECO:0000256" key="4">
    <source>
        <dbReference type="ARBA" id="ARBA00023002"/>
    </source>
</evidence>
<keyword evidence="3 7" id="KW-0663">Pyridoxal phosphate</keyword>
<dbReference type="GO" id="GO:0030170">
    <property type="term" value="F:pyridoxal phosphate binding"/>
    <property type="evidence" value="ECO:0007669"/>
    <property type="project" value="TreeGrafter"/>
</dbReference>
<dbReference type="SUPFAM" id="SSF53383">
    <property type="entry name" value="PLP-dependent transferases"/>
    <property type="match status" value="2"/>
</dbReference>
<keyword evidence="14" id="KW-1185">Reference proteome</keyword>
<keyword evidence="4 8" id="KW-0560">Oxidoreductase</keyword>
<dbReference type="InterPro" id="IPR015424">
    <property type="entry name" value="PyrdxlP-dep_Trfase"/>
</dbReference>
<comment type="similarity">
    <text evidence="2 8">Belongs to the GcvP family.</text>
</comment>
<feature type="compositionally biased region" description="Pro residues" evidence="9">
    <location>
        <begin position="58"/>
        <end position="71"/>
    </location>
</feature>
<dbReference type="Gene3D" id="3.90.1150.10">
    <property type="entry name" value="Aspartate Aminotransferase, domain 1"/>
    <property type="match status" value="2"/>
</dbReference>
<dbReference type="Pfam" id="PF01212">
    <property type="entry name" value="Beta_elim_lyase"/>
    <property type="match status" value="1"/>
</dbReference>
<feature type="modified residue" description="N6-(pyridoxal phosphate)lysine" evidence="7">
    <location>
        <position position="775"/>
    </location>
</feature>
<dbReference type="InterPro" id="IPR049315">
    <property type="entry name" value="GDC-P_N"/>
</dbReference>
<evidence type="ECO:0000256" key="5">
    <source>
        <dbReference type="ARBA" id="ARBA00046415"/>
    </source>
</evidence>
<dbReference type="AlphaFoldDB" id="A0AA47MRD3"/>
<dbReference type="Pfam" id="PF21478">
    <property type="entry name" value="GcvP2_C"/>
    <property type="match status" value="1"/>
</dbReference>
<evidence type="ECO:0000256" key="6">
    <source>
        <dbReference type="ARBA" id="ARBA00049026"/>
    </source>
</evidence>
<feature type="domain" description="Glycine dehydrogenase C-terminal" evidence="12">
    <location>
        <begin position="850"/>
        <end position="971"/>
    </location>
</feature>
<evidence type="ECO:0000256" key="1">
    <source>
        <dbReference type="ARBA" id="ARBA00001933"/>
    </source>
</evidence>
<dbReference type="HAMAP" id="MF_00711">
    <property type="entry name" value="GcvP"/>
    <property type="match status" value="1"/>
</dbReference>
<feature type="domain" description="Aromatic amino acid beta-eliminating lyase/threonine aldolase" evidence="10">
    <location>
        <begin position="607"/>
        <end position="750"/>
    </location>
</feature>